<protein>
    <submittedName>
        <fullName evidence="3">Uncharacterized protein</fullName>
    </submittedName>
</protein>
<evidence type="ECO:0000256" key="1">
    <source>
        <dbReference type="SAM" id="MobiDB-lite"/>
    </source>
</evidence>
<accession>A0A0B1T9K1</accession>
<feature type="compositionally biased region" description="Basic and acidic residues" evidence="1">
    <location>
        <begin position="129"/>
        <end position="146"/>
    </location>
</feature>
<feature type="compositionally biased region" description="Polar residues" evidence="1">
    <location>
        <begin position="250"/>
        <end position="267"/>
    </location>
</feature>
<evidence type="ECO:0000256" key="2">
    <source>
        <dbReference type="SAM" id="SignalP"/>
    </source>
</evidence>
<evidence type="ECO:0000313" key="4">
    <source>
        <dbReference type="Proteomes" id="UP000053660"/>
    </source>
</evidence>
<organism evidence="3 4">
    <name type="scientific">Oesophagostomum dentatum</name>
    <name type="common">Nodular worm</name>
    <dbReference type="NCBI Taxonomy" id="61180"/>
    <lineage>
        <taxon>Eukaryota</taxon>
        <taxon>Metazoa</taxon>
        <taxon>Ecdysozoa</taxon>
        <taxon>Nematoda</taxon>
        <taxon>Chromadorea</taxon>
        <taxon>Rhabditida</taxon>
        <taxon>Rhabditina</taxon>
        <taxon>Rhabditomorpha</taxon>
        <taxon>Strongyloidea</taxon>
        <taxon>Strongylidae</taxon>
        <taxon>Oesophagostomum</taxon>
    </lineage>
</organism>
<reference evidence="3 4" key="1">
    <citation type="submission" date="2014-03" db="EMBL/GenBank/DDBJ databases">
        <title>Draft genome of the hookworm Oesophagostomum dentatum.</title>
        <authorList>
            <person name="Mitreva M."/>
        </authorList>
    </citation>
    <scope>NUCLEOTIDE SEQUENCE [LARGE SCALE GENOMIC DNA]</scope>
    <source>
        <strain evidence="3 4">OD-Hann</strain>
    </source>
</reference>
<feature type="signal peptide" evidence="2">
    <location>
        <begin position="1"/>
        <end position="15"/>
    </location>
</feature>
<sequence length="615" mass="67281">MLIVFLLVFTRSVTSVSLVRDYSTTEKAPFSAEAGIFSNEELGQAFPRAPDSDSREARIGLRSRKTSVKPPGFEPQPPGTESEENPELIRRINESTASPRDYSTAAPISYGDFRPAENTPPTVAYGDFRPAESDREPSGKELHIEVEESSGEQKPTTSSSHLDVEFSPDSEGSGHEELNRSVEKVSGEVGRYPFDERRLSLVDIANREQQERNNETEAAPEYGTTSGELGVPYENLVASQSLESPEAYDSTGSSPESYDSTMNTEPTSKLPDSGYEQTIYAEVTTRTSEPGYNSEMYETSGYTSQNTAPPESLLEGIPRNAILAESDGFDFSSQTDGEYEGTGQSTSPFGSTYEATERTTAQPEVSSAQPPVESNEDVVAQTPSTEERPEQKSSYNMPSDPSFATAAQTQSPVVSLTSENTPTDEKQLQDFSAAITNRADHMILKPANTKKIPSGDEFLRSSKFKKGVNANVVLDKAALFGPPADRAPPRRGAVEGCPEPILCAKNCFVFINENGCQDCQCMWQALACDIDDDCPEPVQYCDLGKCNCRPGMRQDMSRSGFCQPDPEFKRFPPPGVGEFAKRSRRAAKTKNEDLRNGNQVELPAENPETMSSRVL</sequence>
<feature type="compositionally biased region" description="Polar residues" evidence="1">
    <location>
        <begin position="152"/>
        <end position="161"/>
    </location>
</feature>
<gene>
    <name evidence="3" type="ORF">OESDEN_07630</name>
</gene>
<feature type="region of interest" description="Disordered" evidence="1">
    <location>
        <begin position="563"/>
        <end position="615"/>
    </location>
</feature>
<evidence type="ECO:0000313" key="3">
    <source>
        <dbReference type="EMBL" id="KHJ92482.1"/>
    </source>
</evidence>
<dbReference type="AlphaFoldDB" id="A0A0B1T9K1"/>
<feature type="compositionally biased region" description="Polar residues" evidence="1">
    <location>
        <begin position="331"/>
        <end position="369"/>
    </location>
</feature>
<proteinExistence type="predicted"/>
<feature type="region of interest" description="Disordered" evidence="1">
    <location>
        <begin position="42"/>
        <end position="190"/>
    </location>
</feature>
<feature type="region of interest" description="Disordered" evidence="1">
    <location>
        <begin position="205"/>
        <end position="409"/>
    </location>
</feature>
<keyword evidence="2" id="KW-0732">Signal</keyword>
<keyword evidence="4" id="KW-1185">Reference proteome</keyword>
<dbReference type="Proteomes" id="UP000053660">
    <property type="component" value="Unassembled WGS sequence"/>
</dbReference>
<feature type="chain" id="PRO_5013153184" evidence="2">
    <location>
        <begin position="16"/>
        <end position="615"/>
    </location>
</feature>
<dbReference type="EMBL" id="KN551324">
    <property type="protein sequence ID" value="KHJ92482.1"/>
    <property type="molecule type" value="Genomic_DNA"/>
</dbReference>
<name>A0A0B1T9K1_OESDE</name>
<dbReference type="OrthoDB" id="5873454at2759"/>
<feature type="compositionally biased region" description="Basic and acidic residues" evidence="1">
    <location>
        <begin position="172"/>
        <end position="186"/>
    </location>
</feature>
<feature type="compositionally biased region" description="Polar residues" evidence="1">
    <location>
        <begin position="284"/>
        <end position="309"/>
    </location>
</feature>
<feature type="compositionally biased region" description="Basic and acidic residues" evidence="1">
    <location>
        <begin position="205"/>
        <end position="215"/>
    </location>
</feature>
<feature type="compositionally biased region" description="Basic and acidic residues" evidence="1">
    <location>
        <begin position="50"/>
        <end position="59"/>
    </location>
</feature>